<dbReference type="Gene3D" id="3.40.50.720">
    <property type="entry name" value="NAD(P)-binding Rossmann-like Domain"/>
    <property type="match status" value="1"/>
</dbReference>
<dbReference type="InterPro" id="IPR009051">
    <property type="entry name" value="Helical_ferredxn"/>
</dbReference>
<dbReference type="PANTHER" id="PTHR43100:SF1">
    <property type="entry name" value="GLUTAMATE SYNTHASE [NADPH] SMALL CHAIN"/>
    <property type="match status" value="1"/>
</dbReference>
<dbReference type="InterPro" id="IPR006005">
    <property type="entry name" value="Glut_synth_ssu1"/>
</dbReference>
<keyword evidence="1" id="KW-0028">Amino-acid biosynthesis</keyword>
<feature type="domain" description="FAD/NAD(P)-binding" evidence="5">
    <location>
        <begin position="148"/>
        <end position="472"/>
    </location>
</feature>
<dbReference type="GO" id="GO:0051536">
    <property type="term" value="F:iron-sulfur cluster binding"/>
    <property type="evidence" value="ECO:0007669"/>
    <property type="project" value="InterPro"/>
</dbReference>
<dbReference type="GO" id="GO:0016639">
    <property type="term" value="F:oxidoreductase activity, acting on the CH-NH2 group of donors, NAD or NADP as acceptor"/>
    <property type="evidence" value="ECO:0007669"/>
    <property type="project" value="InterPro"/>
</dbReference>
<keyword evidence="2" id="KW-0560">Oxidoreductase</keyword>
<dbReference type="Pfam" id="PF14691">
    <property type="entry name" value="Fer4_20"/>
    <property type="match status" value="1"/>
</dbReference>
<dbReference type="PATRIC" id="fig|76731.3.peg.996"/>
<dbReference type="RefSeq" id="WP_058933935.1">
    <property type="nucleotide sequence ID" value="NZ_CP013729.1"/>
</dbReference>
<protein>
    <submittedName>
        <fullName evidence="7">Glutamate synthase (NADH) small subunit</fullName>
    </submittedName>
</protein>
<evidence type="ECO:0000259" key="5">
    <source>
        <dbReference type="Pfam" id="PF07992"/>
    </source>
</evidence>
<sequence length="491" mass="53329">MGKVTGFMEYERLEEGYAPVAVRLKNYKEFVIGLTAEQAKQQAARCMDCGTPFCNSGCPVNNIIPDFNDLVYRNSEADWKSAIAVLHSTNNFPEFTGRICPAPCEAACTLNVNDDAVGIKSIEHAIIDRAWAEGWVTPRPPKVKTGKTVAIVGSGPAGLAAAQQLARAGHSVTVFEKNDRVGGLLRYGIPDFKMEKSHIDRRVAQMEAEGVVFRTGVMVAHLPEGSKVTNWAKDVVSAGELMQQFDAVLLAGGAEQSRDLPVPGRELAGVHFAMEFLPQQNKLNAGDKLKNQLRADDKHVIVIGGGDTGSDCVGTSNRHGAKSVTQFELLPQPPEVEDRPLTWPYWPIKLRTSSSHEEGCEREFAIATKEFIGEKGKVTGVKTVRVQWVGGKMVEVEGSEQVLKADLVLLAMGFVSPVASIVEAFGVTKDARGNAKATTDFNGGYRTNVAKVFTAGDMRRGQSLVVWAIREGRQAARAVDEFLMGDSELPR</sequence>
<dbReference type="SUPFAM" id="SSF51971">
    <property type="entry name" value="Nucleotide-binding domain"/>
    <property type="match status" value="2"/>
</dbReference>
<accession>A0A0U2TZ81</accession>
<dbReference type="STRING" id="76731.RD2015_978"/>
<dbReference type="InterPro" id="IPR028261">
    <property type="entry name" value="DPD_II"/>
</dbReference>
<dbReference type="SUPFAM" id="SSF46548">
    <property type="entry name" value="alpha-helical ferredoxin"/>
    <property type="match status" value="1"/>
</dbReference>
<name>A0A0U2TZ81_9BURK</name>
<evidence type="ECO:0000256" key="1">
    <source>
        <dbReference type="ARBA" id="ARBA00022605"/>
    </source>
</evidence>
<evidence type="ECO:0000256" key="4">
    <source>
        <dbReference type="ARBA" id="ARBA00029440"/>
    </source>
</evidence>
<dbReference type="EMBL" id="CP013729">
    <property type="protein sequence ID" value="ALV05473.1"/>
    <property type="molecule type" value="Genomic_DNA"/>
</dbReference>
<dbReference type="NCBIfam" id="TIGR01317">
    <property type="entry name" value="GOGAT_sm_gam"/>
    <property type="match status" value="1"/>
</dbReference>
<dbReference type="PRINTS" id="PR00419">
    <property type="entry name" value="ADXRDTASE"/>
</dbReference>
<dbReference type="Pfam" id="PF07992">
    <property type="entry name" value="Pyr_redox_2"/>
    <property type="match status" value="1"/>
</dbReference>
<dbReference type="Gene3D" id="3.50.50.60">
    <property type="entry name" value="FAD/NAD(P)-binding domain"/>
    <property type="match status" value="1"/>
</dbReference>
<reference evidence="7 8" key="1">
    <citation type="submission" date="2015-12" db="EMBL/GenBank/DDBJ databases">
        <title>Complete genome of Roseateles depolymerans KCTC 42856.</title>
        <authorList>
            <person name="Kim K.M."/>
        </authorList>
    </citation>
    <scope>NUCLEOTIDE SEQUENCE [LARGE SCALE GENOMIC DNA]</scope>
    <source>
        <strain evidence="7 8">KCTC 42856</strain>
    </source>
</reference>
<dbReference type="AlphaFoldDB" id="A0A0U2TZ81"/>
<dbReference type="PANTHER" id="PTHR43100">
    <property type="entry name" value="GLUTAMATE SYNTHASE [NADPH] SMALL CHAIN"/>
    <property type="match status" value="1"/>
</dbReference>
<dbReference type="Gene3D" id="1.10.1060.10">
    <property type="entry name" value="Alpha-helical ferredoxin"/>
    <property type="match status" value="1"/>
</dbReference>
<keyword evidence="8" id="KW-1185">Reference proteome</keyword>
<evidence type="ECO:0000313" key="8">
    <source>
        <dbReference type="Proteomes" id="UP000060699"/>
    </source>
</evidence>
<organism evidence="7 8">
    <name type="scientific">Roseateles depolymerans</name>
    <dbReference type="NCBI Taxonomy" id="76731"/>
    <lineage>
        <taxon>Bacteria</taxon>
        <taxon>Pseudomonadati</taxon>
        <taxon>Pseudomonadota</taxon>
        <taxon>Betaproteobacteria</taxon>
        <taxon>Burkholderiales</taxon>
        <taxon>Sphaerotilaceae</taxon>
        <taxon>Roseateles</taxon>
    </lineage>
</organism>
<evidence type="ECO:0000256" key="2">
    <source>
        <dbReference type="ARBA" id="ARBA00023002"/>
    </source>
</evidence>
<dbReference type="Proteomes" id="UP000060699">
    <property type="component" value="Chromosome"/>
</dbReference>
<evidence type="ECO:0000259" key="6">
    <source>
        <dbReference type="Pfam" id="PF14691"/>
    </source>
</evidence>
<dbReference type="InterPro" id="IPR051394">
    <property type="entry name" value="Glutamate_Synthase"/>
</dbReference>
<evidence type="ECO:0000313" key="7">
    <source>
        <dbReference type="EMBL" id="ALV05473.1"/>
    </source>
</evidence>
<dbReference type="InterPro" id="IPR036188">
    <property type="entry name" value="FAD/NAD-bd_sf"/>
</dbReference>
<comment type="pathway">
    <text evidence="4">Amino-acid biosynthesis.</text>
</comment>
<gene>
    <name evidence="7" type="ORF">RD2015_978</name>
</gene>
<dbReference type="GO" id="GO:0006537">
    <property type="term" value="P:glutamate biosynthetic process"/>
    <property type="evidence" value="ECO:0007669"/>
    <property type="project" value="UniProtKB-KW"/>
</dbReference>
<dbReference type="InterPro" id="IPR023753">
    <property type="entry name" value="FAD/NAD-binding_dom"/>
</dbReference>
<dbReference type="OrthoDB" id="9803192at2"/>
<feature type="domain" description="Dihydroprymidine dehydrogenase" evidence="6">
    <location>
        <begin position="23"/>
        <end position="134"/>
    </location>
</feature>
<proteinExistence type="predicted"/>
<dbReference type="KEGG" id="rdp:RD2015_978"/>
<keyword evidence="3" id="KW-0314">Glutamate biosynthesis</keyword>
<evidence type="ECO:0000256" key="3">
    <source>
        <dbReference type="ARBA" id="ARBA00023164"/>
    </source>
</evidence>